<organism evidence="3 4">
    <name type="scientific">Thalassospira marina</name>
    <dbReference type="NCBI Taxonomy" id="2048283"/>
    <lineage>
        <taxon>Bacteria</taxon>
        <taxon>Pseudomonadati</taxon>
        <taxon>Pseudomonadota</taxon>
        <taxon>Alphaproteobacteria</taxon>
        <taxon>Rhodospirillales</taxon>
        <taxon>Thalassospiraceae</taxon>
        <taxon>Thalassospira</taxon>
    </lineage>
</organism>
<gene>
    <name evidence="3" type="ORF">CSC3H3_12755</name>
</gene>
<dbReference type="EMBL" id="CP024199">
    <property type="protein sequence ID" value="AUG53486.1"/>
    <property type="molecule type" value="Genomic_DNA"/>
</dbReference>
<evidence type="ECO:0000256" key="2">
    <source>
        <dbReference type="SAM" id="Phobius"/>
    </source>
</evidence>
<protein>
    <submittedName>
        <fullName evidence="3">Uncharacterized protein</fullName>
    </submittedName>
</protein>
<keyword evidence="4" id="KW-1185">Reference proteome</keyword>
<dbReference type="Proteomes" id="UP000233458">
    <property type="component" value="Chromosome"/>
</dbReference>
<proteinExistence type="predicted"/>
<name>A0ABN5FEN4_9PROT</name>
<accession>A0ABN5FEN4</accession>
<evidence type="ECO:0000256" key="1">
    <source>
        <dbReference type="SAM" id="Coils"/>
    </source>
</evidence>
<evidence type="ECO:0000313" key="4">
    <source>
        <dbReference type="Proteomes" id="UP000233458"/>
    </source>
</evidence>
<keyword evidence="2" id="KW-0812">Transmembrane</keyword>
<feature type="coiled-coil region" evidence="1">
    <location>
        <begin position="477"/>
        <end position="529"/>
    </location>
</feature>
<keyword evidence="1" id="KW-0175">Coiled coil</keyword>
<evidence type="ECO:0000313" key="3">
    <source>
        <dbReference type="EMBL" id="AUG53486.1"/>
    </source>
</evidence>
<dbReference type="RefSeq" id="WP_101285065.1">
    <property type="nucleotide sequence ID" value="NZ_CP024199.1"/>
</dbReference>
<sequence length="535" mass="60446">MKYEIEKTLREIGGDRLARQWQREHEQTPVKRLPTAYLDKLALGYAIALGAMAASIDLVMDQVFRDEMAEIHRDLTDDPQAKKNFEDAAKQKMEELGVSPTKEQKEEIRRKLEEVGVTVDPRSIPDSAMDFYCWLNEKLGLDSPLFPNNHRILNHTDKSTVIKMLMNGEAGIGDLLLELYPKMSEEAAREIYELHIAADRHTSRSLPLKIMSWLWEQGIRAKQPNVVGAPNFLFDLLQKYAPNIEWEKWIETFFGEEGVKKFLVNGEWPEGLSIGDVMLKLYEKGLLNERVFWTSDLGAAVGGIKRRIIIAATMEAGVEVFALVEGLSSGFVTWNNGSQLLASTYLEWRDQPKYLNMRTLAQATAAAGPAVRSLWTGDAFSQNIPSLAMTMRHLWVSSNVRTRHTERLVAFSKNDCALAIAEFESSTGLLIRKPRALIEGGKDMAKTLARRLDSAGCFSTRVAVLATQFPFEMKEIVERIENLATIAEDNNEKLIALGAICETWYLSDITDDTEAIRSLQTDIRKLEQEFGVLDQ</sequence>
<keyword evidence="2" id="KW-1133">Transmembrane helix</keyword>
<reference evidence="3 4" key="1">
    <citation type="submission" date="2017-10" db="EMBL/GenBank/DDBJ databases">
        <title>Biodiversity and function of Thalassospira species in the particle-attached aromatic-hydrocarbon-degrading consortia from the surface seawater of the China South Sea.</title>
        <authorList>
            <person name="Dong C."/>
            <person name="Liu R."/>
            <person name="Shao Z."/>
        </authorList>
    </citation>
    <scope>NUCLEOTIDE SEQUENCE [LARGE SCALE GENOMIC DNA]</scope>
    <source>
        <strain evidence="3 4">CSC3H3</strain>
    </source>
</reference>
<keyword evidence="2" id="KW-0472">Membrane</keyword>
<feature type="transmembrane region" description="Helical" evidence="2">
    <location>
        <begin position="41"/>
        <end position="60"/>
    </location>
</feature>